<dbReference type="Gene3D" id="3.40.630.30">
    <property type="match status" value="1"/>
</dbReference>
<dbReference type="EMBL" id="PKMI01000043">
    <property type="protein sequence ID" value="RBA11807.1"/>
    <property type="molecule type" value="Genomic_DNA"/>
</dbReference>
<proteinExistence type="predicted"/>
<reference evidence="1 2" key="1">
    <citation type="submission" date="2017-12" db="EMBL/GenBank/DDBJ databases">
        <title>Genome sequence of the mycotoxigenic crop pathogen Fusarium proliferatum, strain ITEM 2341 from Date Palm.</title>
        <authorList>
            <person name="Almiman B.F."/>
            <person name="Shittu T.A."/>
            <person name="Muthumeenakshi S."/>
            <person name="Baroncelli R."/>
            <person name="Sreenivasaprasada S."/>
        </authorList>
    </citation>
    <scope>NUCLEOTIDE SEQUENCE [LARGE SCALE GENOMIC DNA]</scope>
    <source>
        <strain evidence="1 2">ITEM 2341</strain>
    </source>
</reference>
<dbReference type="AlphaFoldDB" id="A0A365MTB9"/>
<evidence type="ECO:0000313" key="2">
    <source>
        <dbReference type="Proteomes" id="UP000251714"/>
    </source>
</evidence>
<dbReference type="SUPFAM" id="SSF55729">
    <property type="entry name" value="Acyl-CoA N-acyltransferases (Nat)"/>
    <property type="match status" value="1"/>
</dbReference>
<evidence type="ECO:0000313" key="1">
    <source>
        <dbReference type="EMBL" id="RBA11807.1"/>
    </source>
</evidence>
<sequence length="270" mass="30787">MTAVAPTDEPSFTVELRYWDPESQAHIDTLVDHRRACLWDIDMPRGPWREAQRTDPFDGPYPSDQAPQVLAGRDAEAMTRKHINYYAPKPASRDPLSFLSLFLTGQEQLSYTLEDTCRKLRGQTVVPSDRAFIPVGHVALDAKLYTGLRKYNLYIPHDGSAVWIKSLWISDALRSCGVGRAAMDTIECFATLPPVSANVLLLDTLHEEDQVRLRGDTVVPNQPWYRRRGFRLIFTSPKEDNFYGMNEKDFQKAGCDPFVPRVVVMRKDLQ</sequence>
<gene>
    <name evidence="1" type="ORF">FPRO05_14195</name>
</gene>
<name>A0A365MTB9_GIBIN</name>
<protein>
    <submittedName>
        <fullName evidence="1">Uncharacterized protein</fullName>
    </submittedName>
</protein>
<comment type="caution">
    <text evidence="1">The sequence shown here is derived from an EMBL/GenBank/DDBJ whole genome shotgun (WGS) entry which is preliminary data.</text>
</comment>
<dbReference type="InterPro" id="IPR016181">
    <property type="entry name" value="Acyl_CoA_acyltransferase"/>
</dbReference>
<organism evidence="1 2">
    <name type="scientific">Gibberella intermedia</name>
    <name type="common">Bulb rot disease fungus</name>
    <name type="synonym">Fusarium proliferatum</name>
    <dbReference type="NCBI Taxonomy" id="948311"/>
    <lineage>
        <taxon>Eukaryota</taxon>
        <taxon>Fungi</taxon>
        <taxon>Dikarya</taxon>
        <taxon>Ascomycota</taxon>
        <taxon>Pezizomycotina</taxon>
        <taxon>Sordariomycetes</taxon>
        <taxon>Hypocreomycetidae</taxon>
        <taxon>Hypocreales</taxon>
        <taxon>Nectriaceae</taxon>
        <taxon>Fusarium</taxon>
        <taxon>Fusarium fujikuroi species complex</taxon>
    </lineage>
</organism>
<dbReference type="Proteomes" id="UP000251714">
    <property type="component" value="Unassembled WGS sequence"/>
</dbReference>
<accession>A0A365MTB9</accession>